<feature type="domain" description="HTH luxR-type" evidence="3">
    <location>
        <begin position="869"/>
        <end position="934"/>
    </location>
</feature>
<dbReference type="InterPro" id="IPR011990">
    <property type="entry name" value="TPR-like_helical_dom_sf"/>
</dbReference>
<dbReference type="CDD" id="cd06170">
    <property type="entry name" value="LuxR_C_like"/>
    <property type="match status" value="1"/>
</dbReference>
<dbReference type="PROSITE" id="PS50043">
    <property type="entry name" value="HTH_LUXR_2"/>
    <property type="match status" value="1"/>
</dbReference>
<organism evidence="4 5">
    <name type="scientific">Amycolatopsis minnesotensis</name>
    <dbReference type="NCBI Taxonomy" id="337894"/>
    <lineage>
        <taxon>Bacteria</taxon>
        <taxon>Bacillati</taxon>
        <taxon>Actinomycetota</taxon>
        <taxon>Actinomycetes</taxon>
        <taxon>Pseudonocardiales</taxon>
        <taxon>Pseudonocardiaceae</taxon>
        <taxon>Amycolatopsis</taxon>
    </lineage>
</organism>
<dbReference type="EMBL" id="BAAANN010000001">
    <property type="protein sequence ID" value="GAA1938968.1"/>
    <property type="molecule type" value="Genomic_DNA"/>
</dbReference>
<proteinExistence type="predicted"/>
<dbReference type="SMART" id="SM00421">
    <property type="entry name" value="HTH_LUXR"/>
    <property type="match status" value="1"/>
</dbReference>
<protein>
    <submittedName>
        <fullName evidence="4">LuxR family transcriptional regulator</fullName>
    </submittedName>
</protein>
<accession>A0ABP5BDQ1</accession>
<dbReference type="InterPro" id="IPR000792">
    <property type="entry name" value="Tscrpt_reg_LuxR_C"/>
</dbReference>
<dbReference type="PANTHER" id="PTHR16305:SF35">
    <property type="entry name" value="TRANSCRIPTIONAL ACTIVATOR DOMAIN"/>
    <property type="match status" value="1"/>
</dbReference>
<sequence length="936" mass="97938">MVTVWNLPSAPTGEMVGRTKERARFDACVRHATAGHGHALLVRGPAGIGKTSLAVDALERSVPSSATVLTARCEQQYATSPYTAARSLFAPLGLEPGSPLLAGSARHALPALAGGEYIASGSYAVQHGLYWLTVTLAGDGPVVLFVDDVQWCDDVSLRWLSFLLRRAEDLPLLVVLTRRTGVTATADEPIVEIEGMRGTEIIEIGPLSLDAVSELVAPHLGETGELFVRTCAEETGGNPLLLRLLLDELRHARDTDDPPSVSVSEIVGSGRAVLARSVLDRCTPSARATATAIALLGVGETALIGNLAGLPRRAVTAAVGVLRANGILRADSLEFVHDLIRAEVLDAIPPADVPRLRIRAATLLSDAGVPAEEVAVHLLPLPAIEEPWMAEILREAGRSAGKRGAPGVAARYFTRVLAFDPGDVEVLLELADALTLVEPAAAVGLLDRALRLVDGPRARAPIAVKLSAASVTAGDASRAMKVLSAVAAELAGESDAEGAALRTAVESALLATGLEEKGTVAAAMANARARIAPAGDTAGERQLLAMRAQAGALYGESSASVAADARRALRVDQAGLTGSAVLSAALALCLADECATASTALDRLIAHAQRTGEAWAYCRALSSRALLRHTLGNQVEAGADAHTSFDLVRQELWGGTVVMPQIVLATVLVQRGEPDRADALLDAITHAGLERLAVSHHLFLITRARASAARGDLESAVRHARACGASLAESGIGSPVMAPWWLEATCALAELGRGGEGAELAELGAEQAARWGTRRAVGMGLVARGLSGGRDRGVEFLTEAVRLLDGTAGVEHTRAEYLLGKAFLDRDDPRAARRHFRLAMDESLRGGDRLMLAAARKALVTAGGRTRAADSLLDTLSGSERRVADLAAEGAGNRVIAESLFVTVRTVETHLTNVYRKLEVTGRTELAAVLAGRLVR</sequence>
<evidence type="ECO:0000256" key="1">
    <source>
        <dbReference type="ARBA" id="ARBA00022741"/>
    </source>
</evidence>
<dbReference type="SUPFAM" id="SSF52540">
    <property type="entry name" value="P-loop containing nucleoside triphosphate hydrolases"/>
    <property type="match status" value="1"/>
</dbReference>
<dbReference type="InterPro" id="IPR041664">
    <property type="entry name" value="AAA_16"/>
</dbReference>
<evidence type="ECO:0000256" key="2">
    <source>
        <dbReference type="ARBA" id="ARBA00022840"/>
    </source>
</evidence>
<keyword evidence="1" id="KW-0547">Nucleotide-binding</keyword>
<dbReference type="PANTHER" id="PTHR16305">
    <property type="entry name" value="TESTICULAR SOLUBLE ADENYLYL CYCLASE"/>
    <property type="match status" value="1"/>
</dbReference>
<dbReference type="SUPFAM" id="SSF48452">
    <property type="entry name" value="TPR-like"/>
    <property type="match status" value="1"/>
</dbReference>
<keyword evidence="2" id="KW-0067">ATP-binding</keyword>
<dbReference type="PRINTS" id="PR00038">
    <property type="entry name" value="HTHLUXR"/>
</dbReference>
<comment type="caution">
    <text evidence="4">The sequence shown here is derived from an EMBL/GenBank/DDBJ whole genome shotgun (WGS) entry which is preliminary data.</text>
</comment>
<dbReference type="Gene3D" id="1.10.10.10">
    <property type="entry name" value="Winged helix-like DNA-binding domain superfamily/Winged helix DNA-binding domain"/>
    <property type="match status" value="1"/>
</dbReference>
<dbReference type="SUPFAM" id="SSF46894">
    <property type="entry name" value="C-terminal effector domain of the bipartite response regulators"/>
    <property type="match status" value="1"/>
</dbReference>
<name>A0ABP5BDQ1_9PSEU</name>
<dbReference type="InterPro" id="IPR016032">
    <property type="entry name" value="Sig_transdc_resp-reg_C-effctor"/>
</dbReference>
<dbReference type="Proteomes" id="UP001501116">
    <property type="component" value="Unassembled WGS sequence"/>
</dbReference>
<dbReference type="InterPro" id="IPR036388">
    <property type="entry name" value="WH-like_DNA-bd_sf"/>
</dbReference>
<evidence type="ECO:0000259" key="3">
    <source>
        <dbReference type="PROSITE" id="PS50043"/>
    </source>
</evidence>
<dbReference type="PROSITE" id="PS00622">
    <property type="entry name" value="HTH_LUXR_1"/>
    <property type="match status" value="1"/>
</dbReference>
<keyword evidence="5" id="KW-1185">Reference proteome</keyword>
<dbReference type="Gene3D" id="1.25.40.10">
    <property type="entry name" value="Tetratricopeptide repeat domain"/>
    <property type="match status" value="1"/>
</dbReference>
<evidence type="ECO:0000313" key="4">
    <source>
        <dbReference type="EMBL" id="GAA1938968.1"/>
    </source>
</evidence>
<gene>
    <name evidence="4" type="ORF">GCM10009754_02510</name>
</gene>
<dbReference type="InterPro" id="IPR027417">
    <property type="entry name" value="P-loop_NTPase"/>
</dbReference>
<dbReference type="Pfam" id="PF00196">
    <property type="entry name" value="GerE"/>
    <property type="match status" value="1"/>
</dbReference>
<dbReference type="Pfam" id="PF13191">
    <property type="entry name" value="AAA_16"/>
    <property type="match status" value="1"/>
</dbReference>
<reference evidence="5" key="1">
    <citation type="journal article" date="2019" name="Int. J. Syst. Evol. Microbiol.">
        <title>The Global Catalogue of Microorganisms (GCM) 10K type strain sequencing project: providing services to taxonomists for standard genome sequencing and annotation.</title>
        <authorList>
            <consortium name="The Broad Institute Genomics Platform"/>
            <consortium name="The Broad Institute Genome Sequencing Center for Infectious Disease"/>
            <person name="Wu L."/>
            <person name="Ma J."/>
        </authorList>
    </citation>
    <scope>NUCLEOTIDE SEQUENCE [LARGE SCALE GENOMIC DNA]</scope>
    <source>
        <strain evidence="5">JCM 14545</strain>
    </source>
</reference>
<evidence type="ECO:0000313" key="5">
    <source>
        <dbReference type="Proteomes" id="UP001501116"/>
    </source>
</evidence>
<dbReference type="Gene3D" id="3.40.50.300">
    <property type="entry name" value="P-loop containing nucleotide triphosphate hydrolases"/>
    <property type="match status" value="1"/>
</dbReference>